<dbReference type="InterPro" id="IPR026768">
    <property type="entry name" value="YPEH2ZP"/>
</dbReference>
<evidence type="ECO:0000313" key="3">
    <source>
        <dbReference type="Proteomes" id="UP000030655"/>
    </source>
</evidence>
<reference evidence="2 3" key="2">
    <citation type="submission" date="2014-03" db="EMBL/GenBank/DDBJ databases">
        <title>The Genome Sequence of Anncaliia algerae insect isolate PRA339.</title>
        <authorList>
            <consortium name="The Broad Institute Genome Sequencing Platform"/>
            <consortium name="The Broad Institute Genome Sequencing Center for Infectious Disease"/>
            <person name="Cuomo C."/>
            <person name="Becnel J."/>
            <person name="Sanscrainte N."/>
            <person name="Walker B."/>
            <person name="Young S.K."/>
            <person name="Zeng Q."/>
            <person name="Gargeya S."/>
            <person name="Fitzgerald M."/>
            <person name="Haas B."/>
            <person name="Abouelleil A."/>
            <person name="Alvarado L."/>
            <person name="Arachchi H.M."/>
            <person name="Berlin A.M."/>
            <person name="Chapman S.B."/>
            <person name="Dewar J."/>
            <person name="Goldberg J."/>
            <person name="Griggs A."/>
            <person name="Gujja S."/>
            <person name="Hansen M."/>
            <person name="Howarth C."/>
            <person name="Imamovic A."/>
            <person name="Larimer J."/>
            <person name="McCowan C."/>
            <person name="Murphy C."/>
            <person name="Neiman D."/>
            <person name="Pearson M."/>
            <person name="Priest M."/>
            <person name="Roberts A."/>
            <person name="Saif S."/>
            <person name="Shea T."/>
            <person name="Sisk P."/>
            <person name="Sykes S."/>
            <person name="Wortman J."/>
            <person name="Nusbaum C."/>
            <person name="Birren B."/>
        </authorList>
    </citation>
    <scope>NUCLEOTIDE SEQUENCE [LARGE SCALE GENOMIC DNA]</scope>
    <source>
        <strain evidence="2 3">PRA339</strain>
    </source>
</reference>
<proteinExistence type="inferred from homology"/>
<dbReference type="PANTHER" id="PTHR31841:SF1">
    <property type="entry name" value="PROTEIN FAM72A-RELATED"/>
    <property type="match status" value="1"/>
</dbReference>
<dbReference type="GO" id="GO:0005829">
    <property type="term" value="C:cytosol"/>
    <property type="evidence" value="ECO:0007669"/>
    <property type="project" value="TreeGrafter"/>
</dbReference>
<name>A0A059EYH4_9MICR</name>
<dbReference type="PANTHER" id="PTHR31841">
    <property type="entry name" value="PROTEIN FAM72A-RELATED"/>
    <property type="match status" value="1"/>
</dbReference>
<comment type="similarity">
    <text evidence="1">Belongs to the FAM72 family.</text>
</comment>
<evidence type="ECO:0000313" key="2">
    <source>
        <dbReference type="EMBL" id="KCZ80053.1"/>
    </source>
</evidence>
<dbReference type="Proteomes" id="UP000030655">
    <property type="component" value="Unassembled WGS sequence"/>
</dbReference>
<dbReference type="OrthoDB" id="2526683at2759"/>
<gene>
    <name evidence="2" type="ORF">H312_02542</name>
</gene>
<protein>
    <recommendedName>
        <fullName evidence="4">Protein FAM72</fullName>
    </recommendedName>
</protein>
<evidence type="ECO:0008006" key="4">
    <source>
        <dbReference type="Google" id="ProtNLM"/>
    </source>
</evidence>
<organism evidence="2 3">
    <name type="scientific">Anncaliia algerae PRA339</name>
    <dbReference type="NCBI Taxonomy" id="1288291"/>
    <lineage>
        <taxon>Eukaryota</taxon>
        <taxon>Fungi</taxon>
        <taxon>Fungi incertae sedis</taxon>
        <taxon>Microsporidia</taxon>
        <taxon>Tubulinosematoidea</taxon>
        <taxon>Tubulinosematidae</taxon>
        <taxon>Anncaliia</taxon>
    </lineage>
</organism>
<dbReference type="HOGENOM" id="CLU_127817_0_0_1"/>
<reference evidence="3" key="1">
    <citation type="submission" date="2013-02" db="EMBL/GenBank/DDBJ databases">
        <authorList>
            <consortium name="The Broad Institute Genome Sequencing Platform"/>
            <person name="Cuomo C."/>
            <person name="Becnel J."/>
            <person name="Sanscrainte N."/>
            <person name="Walker B."/>
            <person name="Young S.K."/>
            <person name="Zeng Q."/>
            <person name="Gargeya S."/>
            <person name="Fitzgerald M."/>
            <person name="Haas B."/>
            <person name="Abouelleil A."/>
            <person name="Alvarado L."/>
            <person name="Arachchi H.M."/>
            <person name="Berlin A.M."/>
            <person name="Chapman S.B."/>
            <person name="Dewar J."/>
            <person name="Goldberg J."/>
            <person name="Griggs A."/>
            <person name="Gujja S."/>
            <person name="Hansen M."/>
            <person name="Howarth C."/>
            <person name="Imamovic A."/>
            <person name="Larimer J."/>
            <person name="McCowan C."/>
            <person name="Murphy C."/>
            <person name="Neiman D."/>
            <person name="Pearson M."/>
            <person name="Priest M."/>
            <person name="Roberts A."/>
            <person name="Saif S."/>
            <person name="Shea T."/>
            <person name="Sisk P."/>
            <person name="Sykes S."/>
            <person name="Wortman J."/>
            <person name="Nusbaum C."/>
            <person name="Birren B."/>
        </authorList>
    </citation>
    <scope>NUCLEOTIDE SEQUENCE [LARGE SCALE GENOMIC DNA]</scope>
    <source>
        <strain evidence="3">PRA339</strain>
    </source>
</reference>
<accession>A0A059EYH4</accession>
<evidence type="ECO:0000256" key="1">
    <source>
        <dbReference type="ARBA" id="ARBA00006888"/>
    </source>
</evidence>
<dbReference type="AlphaFoldDB" id="A0A059EYH4"/>
<sequence>MPNTTELLEEIIDVNNYKLYCVECNSKIVKGCSESMLLNNELIRIFSTNKIPKNISGVYKAYKSSRCDCIIKDNACNSCGNIVGYSVIQPCIDCLACKNNGNLTMFFYDSVTNKLIKSNHKKNEIRKKKKELTIKLALDR</sequence>
<dbReference type="VEuPathDB" id="MicrosporidiaDB:H312_02542"/>
<dbReference type="STRING" id="1288291.A0A059EYH4"/>
<dbReference type="EMBL" id="KK365207">
    <property type="protein sequence ID" value="KCZ80053.1"/>
    <property type="molecule type" value="Genomic_DNA"/>
</dbReference>
<dbReference type="Pfam" id="PF14976">
    <property type="entry name" value="YPEH2ZP"/>
    <property type="match status" value="1"/>
</dbReference>
<keyword evidence="3" id="KW-1185">Reference proteome</keyword>